<proteinExistence type="predicted"/>
<comment type="caution">
    <text evidence="2">The sequence shown here is derived from an EMBL/GenBank/DDBJ whole genome shotgun (WGS) entry which is preliminary data.</text>
</comment>
<organism evidence="2 3">
    <name type="scientific">Immersiella caudata</name>
    <dbReference type="NCBI Taxonomy" id="314043"/>
    <lineage>
        <taxon>Eukaryota</taxon>
        <taxon>Fungi</taxon>
        <taxon>Dikarya</taxon>
        <taxon>Ascomycota</taxon>
        <taxon>Pezizomycotina</taxon>
        <taxon>Sordariomycetes</taxon>
        <taxon>Sordariomycetidae</taxon>
        <taxon>Sordariales</taxon>
        <taxon>Lasiosphaeriaceae</taxon>
        <taxon>Immersiella</taxon>
    </lineage>
</organism>
<evidence type="ECO:0000313" key="2">
    <source>
        <dbReference type="EMBL" id="KAK0620516.1"/>
    </source>
</evidence>
<dbReference type="AlphaFoldDB" id="A0AA39WS00"/>
<gene>
    <name evidence="2" type="ORF">B0T14DRAFT_567260</name>
</gene>
<accession>A0AA39WS00</accession>
<dbReference type="Proteomes" id="UP001175000">
    <property type="component" value="Unassembled WGS sequence"/>
</dbReference>
<protein>
    <submittedName>
        <fullName evidence="2">Uncharacterized protein</fullName>
    </submittedName>
</protein>
<evidence type="ECO:0000313" key="3">
    <source>
        <dbReference type="Proteomes" id="UP001175000"/>
    </source>
</evidence>
<sequence>MATSTLADGGWDRNGPLAILVNSHSAVCRLDQKKLTLIFPVNEDHSATVKFTRNYAYVKIACQKLVEIAKIDPHHQSGAEDPETFREHSIAQ</sequence>
<name>A0AA39WS00_9PEZI</name>
<evidence type="ECO:0000256" key="1">
    <source>
        <dbReference type="SAM" id="MobiDB-lite"/>
    </source>
</evidence>
<reference evidence="2" key="1">
    <citation type="submission" date="2023-06" db="EMBL/GenBank/DDBJ databases">
        <title>Genome-scale phylogeny and comparative genomics of the fungal order Sordariales.</title>
        <authorList>
            <consortium name="Lawrence Berkeley National Laboratory"/>
            <person name="Hensen N."/>
            <person name="Bonometti L."/>
            <person name="Westerberg I."/>
            <person name="Brannstrom I.O."/>
            <person name="Guillou S."/>
            <person name="Cros-Aarteil S."/>
            <person name="Calhoun S."/>
            <person name="Haridas S."/>
            <person name="Kuo A."/>
            <person name="Mondo S."/>
            <person name="Pangilinan J."/>
            <person name="Riley R."/>
            <person name="Labutti K."/>
            <person name="Andreopoulos B."/>
            <person name="Lipzen A."/>
            <person name="Chen C."/>
            <person name="Yanf M."/>
            <person name="Daum C."/>
            <person name="Ng V."/>
            <person name="Clum A."/>
            <person name="Steindorff A."/>
            <person name="Ohm R."/>
            <person name="Martin F."/>
            <person name="Silar P."/>
            <person name="Natvig D."/>
            <person name="Lalanne C."/>
            <person name="Gautier V."/>
            <person name="Ament-Velasquez S.L."/>
            <person name="Kruys A."/>
            <person name="Hutchinson M.I."/>
            <person name="Powell A.J."/>
            <person name="Barry K."/>
            <person name="Miller A.N."/>
            <person name="Grigoriev I.V."/>
            <person name="Debuchy R."/>
            <person name="Gladieux P."/>
            <person name="Thoren M.H."/>
            <person name="Johannesson H."/>
        </authorList>
    </citation>
    <scope>NUCLEOTIDE SEQUENCE</scope>
    <source>
        <strain evidence="2">CBS 606.72</strain>
    </source>
</reference>
<feature type="region of interest" description="Disordered" evidence="1">
    <location>
        <begin position="73"/>
        <end position="92"/>
    </location>
</feature>
<keyword evidence="3" id="KW-1185">Reference proteome</keyword>
<dbReference type="EMBL" id="JAULSU010000004">
    <property type="protein sequence ID" value="KAK0620516.1"/>
    <property type="molecule type" value="Genomic_DNA"/>
</dbReference>